<dbReference type="GO" id="GO:0016625">
    <property type="term" value="F:oxidoreductase activity, acting on the aldehyde or oxo group of donors, iron-sulfur protein as acceptor"/>
    <property type="evidence" value="ECO:0007669"/>
    <property type="project" value="InterPro"/>
</dbReference>
<accession>X1RI15</accession>
<dbReference type="Pfam" id="PF02730">
    <property type="entry name" value="AFOR_N"/>
    <property type="match status" value="1"/>
</dbReference>
<organism evidence="2">
    <name type="scientific">marine sediment metagenome</name>
    <dbReference type="NCBI Taxonomy" id="412755"/>
    <lineage>
        <taxon>unclassified sequences</taxon>
        <taxon>metagenomes</taxon>
        <taxon>ecological metagenomes</taxon>
    </lineage>
</organism>
<comment type="caution">
    <text evidence="2">The sequence shown here is derived from an EMBL/GenBank/DDBJ whole genome shotgun (WGS) entry which is preliminary data.</text>
</comment>
<reference evidence="2" key="1">
    <citation type="journal article" date="2014" name="Front. Microbiol.">
        <title>High frequency of phylogenetically diverse reductive dehalogenase-homologous genes in deep subseafloor sedimentary metagenomes.</title>
        <authorList>
            <person name="Kawai M."/>
            <person name="Futagami T."/>
            <person name="Toyoda A."/>
            <person name="Takaki Y."/>
            <person name="Nishi S."/>
            <person name="Hori S."/>
            <person name="Arai W."/>
            <person name="Tsubouchi T."/>
            <person name="Morono Y."/>
            <person name="Uchiyama I."/>
            <person name="Ito T."/>
            <person name="Fujiyama A."/>
            <person name="Inagaki F."/>
            <person name="Takami H."/>
        </authorList>
    </citation>
    <scope>NUCLEOTIDE SEQUENCE</scope>
    <source>
        <strain evidence="2">Expedition CK06-06</strain>
    </source>
</reference>
<dbReference type="PANTHER" id="PTHR30038:SF0">
    <property type="entry name" value="TUNGSTEN-CONTAINING ALDEHYDE FERREDOXIN OXIDOREDUCTASE"/>
    <property type="match status" value="1"/>
</dbReference>
<dbReference type="EMBL" id="BARW01014824">
    <property type="protein sequence ID" value="GAI80387.1"/>
    <property type="molecule type" value="Genomic_DNA"/>
</dbReference>
<protein>
    <recommendedName>
        <fullName evidence="1">Aldehyde ferredoxin oxidoreductase N-terminal domain-containing protein</fullName>
    </recommendedName>
</protein>
<feature type="domain" description="Aldehyde ferredoxin oxidoreductase N-terminal" evidence="1">
    <location>
        <begin position="4"/>
        <end position="206"/>
    </location>
</feature>
<dbReference type="InterPro" id="IPR036503">
    <property type="entry name" value="Ald_Fedxn_OxRdtase_N_sf"/>
</dbReference>
<dbReference type="PANTHER" id="PTHR30038">
    <property type="entry name" value="ALDEHYDE FERREDOXIN OXIDOREDUCTASE"/>
    <property type="match status" value="1"/>
</dbReference>
<gene>
    <name evidence="2" type="ORF">S12H4_26172</name>
</gene>
<dbReference type="GO" id="GO:0051536">
    <property type="term" value="F:iron-sulfur cluster binding"/>
    <property type="evidence" value="ECO:0007669"/>
    <property type="project" value="InterPro"/>
</dbReference>
<dbReference type="InterPro" id="IPR051919">
    <property type="entry name" value="W-dependent_AOR"/>
</dbReference>
<feature type="non-terminal residue" evidence="2">
    <location>
        <position position="283"/>
    </location>
</feature>
<evidence type="ECO:0000313" key="2">
    <source>
        <dbReference type="EMBL" id="GAI80387.1"/>
    </source>
</evidence>
<sequence length="283" mass="30661">MKGYNGKILRIDLSANKISTAPGTSYNENFIGGRGVGASILFNHVSPEISPLDSKNLLIFGTGPLTGTAAPSSGRLTLVTKNVVSGGIAYSNGGGYFAPELKYAGYDHLIIFGKANNPVYLLINNEKVSIEDASFIWGKDVWETEDILKNRFIDEDMQVLSIGPAGENLSKTACIMINKARALGFGGCGAIMGSKNLKAIVVKGEKPVEADDPDSFMRECQNSFKKMEKSIGTTLLRQGGTIAKINPKFPLPVRNYQDGNWGEKAQKVKENVFKKLFETKRSA</sequence>
<evidence type="ECO:0000259" key="1">
    <source>
        <dbReference type="SMART" id="SM00790"/>
    </source>
</evidence>
<name>X1RI15_9ZZZZ</name>
<dbReference type="SUPFAM" id="SSF56228">
    <property type="entry name" value="Aldehyde ferredoxin oxidoreductase, N-terminal domain"/>
    <property type="match status" value="1"/>
</dbReference>
<dbReference type="InterPro" id="IPR013983">
    <property type="entry name" value="Ald_Fedxn_OxRdtase_N"/>
</dbReference>
<dbReference type="SMART" id="SM00790">
    <property type="entry name" value="AFOR_N"/>
    <property type="match status" value="1"/>
</dbReference>
<dbReference type="AlphaFoldDB" id="X1RI15"/>
<dbReference type="Gene3D" id="3.60.9.10">
    <property type="entry name" value="Aldehyde ferredoxin oxidoreductase, N-terminal domain"/>
    <property type="match status" value="1"/>
</dbReference>
<proteinExistence type="predicted"/>